<dbReference type="Proteomes" id="UP000051236">
    <property type="component" value="Unassembled WGS sequence"/>
</dbReference>
<dbReference type="AlphaFoldDB" id="X0PI48"/>
<dbReference type="eggNOG" id="COG4709">
    <property type="taxonomic scope" value="Bacteria"/>
</dbReference>
<gene>
    <name evidence="2" type="ORF">FC83_GL000004</name>
</gene>
<feature type="transmembrane region" description="Helical" evidence="1">
    <location>
        <begin position="124"/>
        <end position="150"/>
    </location>
</feature>
<protein>
    <recommendedName>
        <fullName evidence="4">Integral membrane protein</fullName>
    </recommendedName>
</protein>
<keyword evidence="1" id="KW-0812">Transmembrane</keyword>
<organism evidence="2 3">
    <name type="scientific">Agrilactobacillus composti DSM 18527 = JCM 14202</name>
    <dbReference type="NCBI Taxonomy" id="1423734"/>
    <lineage>
        <taxon>Bacteria</taxon>
        <taxon>Bacillati</taxon>
        <taxon>Bacillota</taxon>
        <taxon>Bacilli</taxon>
        <taxon>Lactobacillales</taxon>
        <taxon>Lactobacillaceae</taxon>
        <taxon>Agrilactobacillus</taxon>
    </lineage>
</organism>
<feature type="transmembrane region" description="Helical" evidence="1">
    <location>
        <begin position="157"/>
        <end position="178"/>
    </location>
</feature>
<keyword evidence="1" id="KW-0472">Membrane</keyword>
<evidence type="ECO:0000313" key="2">
    <source>
        <dbReference type="EMBL" id="KRM36106.1"/>
    </source>
</evidence>
<name>X0PI48_9LACO</name>
<dbReference type="RefSeq" id="WP_035455720.1">
    <property type="nucleotide sequence ID" value="NZ_AZGA01000006.1"/>
</dbReference>
<feature type="transmembrane region" description="Helical" evidence="1">
    <location>
        <begin position="86"/>
        <end position="118"/>
    </location>
</feature>
<proteinExistence type="predicted"/>
<sequence>MSTDTYFQQVEQLLAPLNPDERFEAIEYFKDYAQDANLDTGDALVAQLGTPKQLSRQILADYSIKATENQQVQGTKTNNRSTMRQIWLVLLAILSLPMAIPLAITVFVLIGAAIIVLISILGSIWITIAAITISGFFIGGMALYVAVGLVTTHLMTAITYLGMGIAGLGIGLLLIPVLKWFTQASFRSFAKFFRWIYQRLSNRRQAVEVSDK</sequence>
<evidence type="ECO:0000256" key="1">
    <source>
        <dbReference type="SAM" id="Phobius"/>
    </source>
</evidence>
<dbReference type="EMBL" id="AZGA01000006">
    <property type="protein sequence ID" value="KRM36106.1"/>
    <property type="molecule type" value="Genomic_DNA"/>
</dbReference>
<keyword evidence="1" id="KW-1133">Transmembrane helix</keyword>
<evidence type="ECO:0000313" key="3">
    <source>
        <dbReference type="Proteomes" id="UP000051236"/>
    </source>
</evidence>
<dbReference type="PATRIC" id="fig|1423734.3.peg.4"/>
<reference evidence="2 3" key="1">
    <citation type="journal article" date="2015" name="Genome Announc.">
        <title>Expanding the biotechnology potential of lactobacilli through comparative genomics of 213 strains and associated genera.</title>
        <authorList>
            <person name="Sun Z."/>
            <person name="Harris H.M."/>
            <person name="McCann A."/>
            <person name="Guo C."/>
            <person name="Argimon S."/>
            <person name="Zhang W."/>
            <person name="Yang X."/>
            <person name="Jeffery I.B."/>
            <person name="Cooney J.C."/>
            <person name="Kagawa T.F."/>
            <person name="Liu W."/>
            <person name="Song Y."/>
            <person name="Salvetti E."/>
            <person name="Wrobel A."/>
            <person name="Rasinkangas P."/>
            <person name="Parkhill J."/>
            <person name="Rea M.C."/>
            <person name="O'Sullivan O."/>
            <person name="Ritari J."/>
            <person name="Douillard F.P."/>
            <person name="Paul Ross R."/>
            <person name="Yang R."/>
            <person name="Briner A.E."/>
            <person name="Felis G.E."/>
            <person name="de Vos W.M."/>
            <person name="Barrangou R."/>
            <person name="Klaenhammer T.R."/>
            <person name="Caufield P.W."/>
            <person name="Cui Y."/>
            <person name="Zhang H."/>
            <person name="O'Toole P.W."/>
        </authorList>
    </citation>
    <scope>NUCLEOTIDE SEQUENCE [LARGE SCALE GENOMIC DNA]</scope>
    <source>
        <strain evidence="2 3">DSM 18527</strain>
    </source>
</reference>
<dbReference type="STRING" id="1423734.FC83_GL000004"/>
<comment type="caution">
    <text evidence="2">The sequence shown here is derived from an EMBL/GenBank/DDBJ whole genome shotgun (WGS) entry which is preliminary data.</text>
</comment>
<keyword evidence="3" id="KW-1185">Reference proteome</keyword>
<accession>X0PI48</accession>
<evidence type="ECO:0008006" key="4">
    <source>
        <dbReference type="Google" id="ProtNLM"/>
    </source>
</evidence>
<dbReference type="OrthoDB" id="2242293at2"/>